<dbReference type="AlphaFoldDB" id="A0A1T4V455"/>
<dbReference type="GO" id="GO:0006730">
    <property type="term" value="P:one-carbon metabolic process"/>
    <property type="evidence" value="ECO:0007669"/>
    <property type="project" value="UniProtKB-KW"/>
</dbReference>
<evidence type="ECO:0000259" key="10">
    <source>
        <dbReference type="PROSITE" id="PS51330"/>
    </source>
</evidence>
<evidence type="ECO:0000256" key="7">
    <source>
        <dbReference type="ARBA" id="ARBA00025067"/>
    </source>
</evidence>
<gene>
    <name evidence="11" type="ORF">SAMN02745213_00726</name>
</gene>
<evidence type="ECO:0000256" key="6">
    <source>
        <dbReference type="ARBA" id="ARBA00023002"/>
    </source>
</evidence>
<evidence type="ECO:0000256" key="2">
    <source>
        <dbReference type="ARBA" id="ARBA00009539"/>
    </source>
</evidence>
<dbReference type="GO" id="GO:0046452">
    <property type="term" value="P:dihydrofolate metabolic process"/>
    <property type="evidence" value="ECO:0007669"/>
    <property type="project" value="TreeGrafter"/>
</dbReference>
<dbReference type="InterPro" id="IPR012259">
    <property type="entry name" value="DHFR"/>
</dbReference>
<comment type="function">
    <text evidence="7 8">Key enzyme in folate metabolism. Catalyzes an essential reaction for de novo glycine and purine synthesis, and for DNA precursor synthesis.</text>
</comment>
<dbReference type="EMBL" id="FUXX01000008">
    <property type="protein sequence ID" value="SKA59716.1"/>
    <property type="molecule type" value="Genomic_DNA"/>
</dbReference>
<evidence type="ECO:0000256" key="3">
    <source>
        <dbReference type="ARBA" id="ARBA00012856"/>
    </source>
</evidence>
<keyword evidence="6 8" id="KW-0560">Oxidoreductase</keyword>
<dbReference type="Gene3D" id="3.40.430.10">
    <property type="entry name" value="Dihydrofolate Reductase, subunit A"/>
    <property type="match status" value="1"/>
</dbReference>
<dbReference type="FunFam" id="3.40.430.10:FF:000001">
    <property type="entry name" value="Dihydrofolate reductase"/>
    <property type="match status" value="1"/>
</dbReference>
<dbReference type="SUPFAM" id="SSF53597">
    <property type="entry name" value="Dihydrofolate reductase-like"/>
    <property type="match status" value="1"/>
</dbReference>
<keyword evidence="4 8" id="KW-0554">One-carbon metabolism</keyword>
<dbReference type="EC" id="1.5.1.3" evidence="3 8"/>
<evidence type="ECO:0000256" key="9">
    <source>
        <dbReference type="RuleBase" id="RU004474"/>
    </source>
</evidence>
<dbReference type="PROSITE" id="PS00075">
    <property type="entry name" value="DHFR_1"/>
    <property type="match status" value="1"/>
</dbReference>
<comment type="catalytic activity">
    <reaction evidence="8">
        <text>(6S)-5,6,7,8-tetrahydrofolate + NADP(+) = 7,8-dihydrofolate + NADPH + H(+)</text>
        <dbReference type="Rhea" id="RHEA:15009"/>
        <dbReference type="ChEBI" id="CHEBI:15378"/>
        <dbReference type="ChEBI" id="CHEBI:57451"/>
        <dbReference type="ChEBI" id="CHEBI:57453"/>
        <dbReference type="ChEBI" id="CHEBI:57783"/>
        <dbReference type="ChEBI" id="CHEBI:58349"/>
        <dbReference type="EC" id="1.5.1.3"/>
    </reaction>
</comment>
<dbReference type="Pfam" id="PF00186">
    <property type="entry name" value="DHFR_1"/>
    <property type="match status" value="1"/>
</dbReference>
<dbReference type="InterPro" id="IPR024072">
    <property type="entry name" value="DHFR-like_dom_sf"/>
</dbReference>
<evidence type="ECO:0000256" key="4">
    <source>
        <dbReference type="ARBA" id="ARBA00022563"/>
    </source>
</evidence>
<dbReference type="RefSeq" id="WP_031491642.1">
    <property type="nucleotide sequence ID" value="NZ_FUXX01000008.1"/>
</dbReference>
<dbReference type="STRING" id="83771.SAMN02910357_00499"/>
<evidence type="ECO:0000256" key="8">
    <source>
        <dbReference type="PIRNR" id="PIRNR000194"/>
    </source>
</evidence>
<feature type="domain" description="DHFR" evidence="10">
    <location>
        <begin position="3"/>
        <end position="159"/>
    </location>
</feature>
<accession>A0A1T4V455</accession>
<evidence type="ECO:0000256" key="5">
    <source>
        <dbReference type="ARBA" id="ARBA00022857"/>
    </source>
</evidence>
<keyword evidence="5 8" id="KW-0521">NADP</keyword>
<dbReference type="GO" id="GO:0070401">
    <property type="term" value="F:NADP+ binding"/>
    <property type="evidence" value="ECO:0007669"/>
    <property type="project" value="UniProtKB-ARBA"/>
</dbReference>
<comment type="pathway">
    <text evidence="1 8">Cofactor biosynthesis; tetrahydrofolate biosynthesis; 5,6,7,8-tetrahydrofolate from 7,8-dihydrofolate: step 1/1.</text>
</comment>
<dbReference type="PIRSF" id="PIRSF000194">
    <property type="entry name" value="DHFR"/>
    <property type="match status" value="1"/>
</dbReference>
<name>A0A1T4V455_9GAMM</name>
<reference evidence="12" key="1">
    <citation type="submission" date="2017-02" db="EMBL/GenBank/DDBJ databases">
        <authorList>
            <person name="Varghese N."/>
            <person name="Submissions S."/>
        </authorList>
    </citation>
    <scope>NUCLEOTIDE SEQUENCE [LARGE SCALE GENOMIC DNA]</scope>
    <source>
        <strain evidence="12">DSM 3072</strain>
    </source>
</reference>
<evidence type="ECO:0000313" key="11">
    <source>
        <dbReference type="EMBL" id="SKA59716.1"/>
    </source>
</evidence>
<sequence>MADIQIIVALADNYVIGNKGEIPWHLSEDLKHFKAITTGHPVVMGRRTFESIGRVLPNRLNIMVSSTFDKKVDGLVVVKSLKEAIELVGDKTLMVIGGARMYEEALPLATVLHLTRIRKSVDGDTRFPDFSSYPFKLEESETFYSESCGFEYVFETWKRA</sequence>
<dbReference type="GO" id="GO:0046654">
    <property type="term" value="P:tetrahydrofolate biosynthetic process"/>
    <property type="evidence" value="ECO:0007669"/>
    <property type="project" value="UniProtKB-UniPathway"/>
</dbReference>
<dbReference type="InterPro" id="IPR017925">
    <property type="entry name" value="DHFR_CS"/>
</dbReference>
<dbReference type="GO" id="GO:0004146">
    <property type="term" value="F:dihydrofolate reductase activity"/>
    <property type="evidence" value="ECO:0007669"/>
    <property type="project" value="UniProtKB-EC"/>
</dbReference>
<protein>
    <recommendedName>
        <fullName evidence="3 8">Dihydrofolate reductase</fullName>
        <ecNumber evidence="3 8">1.5.1.3</ecNumber>
    </recommendedName>
</protein>
<comment type="similarity">
    <text evidence="2 8 9">Belongs to the dihydrofolate reductase family.</text>
</comment>
<evidence type="ECO:0000256" key="1">
    <source>
        <dbReference type="ARBA" id="ARBA00004903"/>
    </source>
</evidence>
<dbReference type="PANTHER" id="PTHR48069:SF3">
    <property type="entry name" value="DIHYDROFOLATE REDUCTASE"/>
    <property type="match status" value="1"/>
</dbReference>
<organism evidence="11 12">
    <name type="scientific">Succinivibrio dextrinosolvens DSM 3072</name>
    <dbReference type="NCBI Taxonomy" id="1123324"/>
    <lineage>
        <taxon>Bacteria</taxon>
        <taxon>Pseudomonadati</taxon>
        <taxon>Pseudomonadota</taxon>
        <taxon>Gammaproteobacteria</taxon>
        <taxon>Aeromonadales</taxon>
        <taxon>Succinivibrionaceae</taxon>
        <taxon>Succinivibrio</taxon>
    </lineage>
</organism>
<dbReference type="CDD" id="cd00209">
    <property type="entry name" value="DHFR"/>
    <property type="match status" value="1"/>
</dbReference>
<evidence type="ECO:0000313" key="12">
    <source>
        <dbReference type="Proteomes" id="UP000242432"/>
    </source>
</evidence>
<proteinExistence type="inferred from homology"/>
<dbReference type="Proteomes" id="UP000242432">
    <property type="component" value="Unassembled WGS sequence"/>
</dbReference>
<keyword evidence="12" id="KW-1185">Reference proteome</keyword>
<dbReference type="PROSITE" id="PS51330">
    <property type="entry name" value="DHFR_2"/>
    <property type="match status" value="1"/>
</dbReference>
<dbReference type="PANTHER" id="PTHR48069">
    <property type="entry name" value="DIHYDROFOLATE REDUCTASE"/>
    <property type="match status" value="1"/>
</dbReference>
<dbReference type="GO" id="GO:0046655">
    <property type="term" value="P:folic acid metabolic process"/>
    <property type="evidence" value="ECO:0007669"/>
    <property type="project" value="TreeGrafter"/>
</dbReference>
<dbReference type="UniPathway" id="UPA00077">
    <property type="reaction ID" value="UER00158"/>
</dbReference>
<dbReference type="PRINTS" id="PR00070">
    <property type="entry name" value="DHFR"/>
</dbReference>
<dbReference type="InterPro" id="IPR001796">
    <property type="entry name" value="DHFR_dom"/>
</dbReference>